<keyword evidence="5" id="KW-0479">Metal-binding</keyword>
<keyword evidence="4" id="KW-0808">Transferase</keyword>
<comment type="catalytic activity">
    <reaction evidence="10">
        <text>S-methyl-5'-thioadenosine + phosphate = 5-(methylsulfanyl)-alpha-D-ribose 1-phosphate + adenine</text>
        <dbReference type="Rhea" id="RHEA:11852"/>
        <dbReference type="ChEBI" id="CHEBI:16708"/>
        <dbReference type="ChEBI" id="CHEBI:17509"/>
        <dbReference type="ChEBI" id="CHEBI:43474"/>
        <dbReference type="ChEBI" id="CHEBI:58533"/>
        <dbReference type="EC" id="2.4.2.28"/>
    </reaction>
    <physiologicalReaction direction="left-to-right" evidence="10">
        <dbReference type="Rhea" id="RHEA:11853"/>
    </physiologicalReaction>
</comment>
<dbReference type="Proteomes" id="UP000017090">
    <property type="component" value="Unassembled WGS sequence"/>
</dbReference>
<dbReference type="InterPro" id="IPR011324">
    <property type="entry name" value="Cytotoxic_necrot_fac-like_cat"/>
</dbReference>
<evidence type="ECO:0000256" key="11">
    <source>
        <dbReference type="RuleBase" id="RU361274"/>
    </source>
</evidence>
<evidence type="ECO:0000256" key="2">
    <source>
        <dbReference type="ARBA" id="ARBA00003215"/>
    </source>
</evidence>
<keyword evidence="7" id="KW-0862">Zinc</keyword>
<dbReference type="EMBL" id="AWXA01000035">
    <property type="protein sequence ID" value="ERT59562.1"/>
    <property type="molecule type" value="Genomic_DNA"/>
</dbReference>
<dbReference type="eggNOG" id="COG1496">
    <property type="taxonomic scope" value="Bacteria"/>
</dbReference>
<evidence type="ECO:0000313" key="13">
    <source>
        <dbReference type="Proteomes" id="UP000017090"/>
    </source>
</evidence>
<comment type="catalytic activity">
    <reaction evidence="1">
        <text>inosine + phosphate = alpha-D-ribose 1-phosphate + hypoxanthine</text>
        <dbReference type="Rhea" id="RHEA:27646"/>
        <dbReference type="ChEBI" id="CHEBI:17368"/>
        <dbReference type="ChEBI" id="CHEBI:17596"/>
        <dbReference type="ChEBI" id="CHEBI:43474"/>
        <dbReference type="ChEBI" id="CHEBI:57720"/>
        <dbReference type="EC" id="2.4.2.1"/>
    </reaction>
    <physiologicalReaction direction="left-to-right" evidence="1">
        <dbReference type="Rhea" id="RHEA:27647"/>
    </physiologicalReaction>
</comment>
<reference evidence="12 13" key="1">
    <citation type="submission" date="2013-09" db="EMBL/GenBank/DDBJ databases">
        <authorList>
            <person name="Durkin A.S."/>
            <person name="Haft D.R."/>
            <person name="McCorrison J."/>
            <person name="Torralba M."/>
            <person name="Gillis M."/>
            <person name="Haft D.H."/>
            <person name="Methe B."/>
            <person name="Sutton G."/>
            <person name="Nelson K.E."/>
        </authorList>
    </citation>
    <scope>NUCLEOTIDE SEQUENCE [LARGE SCALE GENOMIC DNA]</scope>
    <source>
        <strain evidence="12 13">BV3C16-1</strain>
    </source>
</reference>
<dbReference type="GO" id="GO:0005507">
    <property type="term" value="F:copper ion binding"/>
    <property type="evidence" value="ECO:0007669"/>
    <property type="project" value="TreeGrafter"/>
</dbReference>
<comment type="catalytic activity">
    <reaction evidence="8">
        <text>adenosine + H2O + H(+) = inosine + NH4(+)</text>
        <dbReference type="Rhea" id="RHEA:24408"/>
        <dbReference type="ChEBI" id="CHEBI:15377"/>
        <dbReference type="ChEBI" id="CHEBI:15378"/>
        <dbReference type="ChEBI" id="CHEBI:16335"/>
        <dbReference type="ChEBI" id="CHEBI:17596"/>
        <dbReference type="ChEBI" id="CHEBI:28938"/>
        <dbReference type="EC" id="3.5.4.4"/>
    </reaction>
    <physiologicalReaction direction="left-to-right" evidence="8">
        <dbReference type="Rhea" id="RHEA:24409"/>
    </physiologicalReaction>
</comment>
<evidence type="ECO:0000256" key="3">
    <source>
        <dbReference type="ARBA" id="ARBA00007353"/>
    </source>
</evidence>
<dbReference type="InterPro" id="IPR003730">
    <property type="entry name" value="Cu_polyphenol_OxRdtase"/>
</dbReference>
<gene>
    <name evidence="12" type="ORF">HMPREF1250_0335</name>
</gene>
<comment type="caution">
    <text evidence="12">The sequence shown here is derived from an EMBL/GenBank/DDBJ whole genome shotgun (WGS) entry which is preliminary data.</text>
</comment>
<proteinExistence type="inferred from homology"/>
<evidence type="ECO:0000256" key="10">
    <source>
        <dbReference type="ARBA" id="ARBA00049893"/>
    </source>
</evidence>
<dbReference type="GO" id="GO:0017061">
    <property type="term" value="F:S-methyl-5-thioadenosine phosphorylase activity"/>
    <property type="evidence" value="ECO:0007669"/>
    <property type="project" value="UniProtKB-EC"/>
</dbReference>
<organism evidence="12 13">
    <name type="scientific">Megasphaera vaginalis</name>
    <name type="common">ex Srinivasan et al. 2021</name>
    <dbReference type="NCBI Taxonomy" id="1111454"/>
    <lineage>
        <taxon>Bacteria</taxon>
        <taxon>Bacillati</taxon>
        <taxon>Bacillota</taxon>
        <taxon>Negativicutes</taxon>
        <taxon>Veillonellales</taxon>
        <taxon>Veillonellaceae</taxon>
        <taxon>Megasphaera</taxon>
    </lineage>
</organism>
<comment type="similarity">
    <text evidence="3 11">Belongs to the purine nucleoside phosphorylase YfiH/LACC1 family.</text>
</comment>
<evidence type="ECO:0000256" key="9">
    <source>
        <dbReference type="ARBA" id="ARBA00048968"/>
    </source>
</evidence>
<dbReference type="CDD" id="cd16833">
    <property type="entry name" value="YfiH"/>
    <property type="match status" value="1"/>
</dbReference>
<evidence type="ECO:0000256" key="4">
    <source>
        <dbReference type="ARBA" id="ARBA00022679"/>
    </source>
</evidence>
<evidence type="ECO:0000256" key="5">
    <source>
        <dbReference type="ARBA" id="ARBA00022723"/>
    </source>
</evidence>
<dbReference type="AlphaFoldDB" id="U7UJH2"/>
<sequence>MFAERRMSIEWIERDGLAWERSGLLAAAGLCHGVMSRKGGVSKAPYDSLNLSFDVGDSPLAVLENRRRFCRCTGCDLRRLTTVRQAHGDHVVSVGRSEIGNGAGGYAAGLVHADALITALRDVPLLVTAADCLPVILYDPIRRVTAAIHIGWQGTVGKLALKTLLAMELAYGSSPQDMLAYIGPFAGAAHFAVSRTIAAAVAALGTAYGQTVVKEGGQYFLDLQRANYLLLLEGGVRAACIEVSASSTYEAAERFYSYRRDCGRTGRFGIFSVLKSAKQDFF</sequence>
<accession>U7UJH2</accession>
<dbReference type="PATRIC" id="fig|1111454.3.peg.1246"/>
<comment type="catalytic activity">
    <reaction evidence="9">
        <text>adenosine + phosphate = alpha-D-ribose 1-phosphate + adenine</text>
        <dbReference type="Rhea" id="RHEA:27642"/>
        <dbReference type="ChEBI" id="CHEBI:16335"/>
        <dbReference type="ChEBI" id="CHEBI:16708"/>
        <dbReference type="ChEBI" id="CHEBI:43474"/>
        <dbReference type="ChEBI" id="CHEBI:57720"/>
        <dbReference type="EC" id="2.4.2.1"/>
    </reaction>
    <physiologicalReaction direction="left-to-right" evidence="9">
        <dbReference type="Rhea" id="RHEA:27643"/>
    </physiologicalReaction>
</comment>
<evidence type="ECO:0000256" key="6">
    <source>
        <dbReference type="ARBA" id="ARBA00022801"/>
    </source>
</evidence>
<dbReference type="Gene3D" id="3.60.140.10">
    <property type="entry name" value="CNF1/YfiH-like putative cysteine hydrolases"/>
    <property type="match status" value="1"/>
</dbReference>
<name>U7UJH2_9FIRM</name>
<dbReference type="NCBIfam" id="TIGR00726">
    <property type="entry name" value="peptidoglycan editing factor PgeF"/>
    <property type="match status" value="1"/>
</dbReference>
<dbReference type="Pfam" id="PF02578">
    <property type="entry name" value="Cu-oxidase_4"/>
    <property type="match status" value="1"/>
</dbReference>
<comment type="function">
    <text evidence="2">Purine nucleoside enzyme that catalyzes the phosphorolysis of adenosine and inosine nucleosides, yielding D-ribose 1-phosphate and the respective free bases, adenine and hypoxanthine. Also catalyzes the phosphorolysis of S-methyl-5'-thioadenosine into adenine and S-methyl-5-thio-alpha-D-ribose 1-phosphate. Also has adenosine deaminase activity.</text>
</comment>
<evidence type="ECO:0000313" key="12">
    <source>
        <dbReference type="EMBL" id="ERT59562.1"/>
    </source>
</evidence>
<evidence type="ECO:0000256" key="8">
    <source>
        <dbReference type="ARBA" id="ARBA00047989"/>
    </source>
</evidence>
<dbReference type="STRING" id="1111454.HMPREF1250_0335"/>
<dbReference type="GO" id="GO:0016787">
    <property type="term" value="F:hydrolase activity"/>
    <property type="evidence" value="ECO:0007669"/>
    <property type="project" value="UniProtKB-KW"/>
</dbReference>
<dbReference type="PANTHER" id="PTHR30616">
    <property type="entry name" value="UNCHARACTERIZED PROTEIN YFIH"/>
    <property type="match status" value="1"/>
</dbReference>
<evidence type="ECO:0000256" key="1">
    <source>
        <dbReference type="ARBA" id="ARBA00000553"/>
    </source>
</evidence>
<dbReference type="InterPro" id="IPR038371">
    <property type="entry name" value="Cu_polyphenol_OxRdtase_sf"/>
</dbReference>
<dbReference type="PANTHER" id="PTHR30616:SF2">
    <property type="entry name" value="PURINE NUCLEOSIDE PHOSPHORYLASE LACC1"/>
    <property type="match status" value="1"/>
</dbReference>
<evidence type="ECO:0000256" key="7">
    <source>
        <dbReference type="ARBA" id="ARBA00022833"/>
    </source>
</evidence>
<keyword evidence="6" id="KW-0378">Hydrolase</keyword>
<dbReference type="SUPFAM" id="SSF64438">
    <property type="entry name" value="CNF1/YfiH-like putative cysteine hydrolases"/>
    <property type="match status" value="1"/>
</dbReference>
<protein>
    <recommendedName>
        <fullName evidence="11">Purine nucleoside phosphorylase</fullName>
    </recommendedName>
</protein>
<keyword evidence="13" id="KW-1185">Reference proteome</keyword>